<keyword evidence="7" id="KW-1185">Reference proteome</keyword>
<comment type="subcellular location">
    <subcellularLocation>
        <location evidence="1">Nucleus</location>
    </subcellularLocation>
</comment>
<gene>
    <name evidence="6" type="ORF">UJA718_LOCUS35695</name>
</gene>
<dbReference type="Proteomes" id="UP000663873">
    <property type="component" value="Unassembled WGS sequence"/>
</dbReference>
<evidence type="ECO:0000256" key="2">
    <source>
        <dbReference type="ARBA" id="ARBA00022490"/>
    </source>
</evidence>
<dbReference type="GO" id="GO:0005634">
    <property type="term" value="C:nucleus"/>
    <property type="evidence" value="ECO:0007669"/>
    <property type="project" value="UniProtKB-SubCell"/>
</dbReference>
<evidence type="ECO:0000313" key="6">
    <source>
        <dbReference type="EMBL" id="CAF4689907.1"/>
    </source>
</evidence>
<dbReference type="InterPro" id="IPR023333">
    <property type="entry name" value="Proteasome_suB-type"/>
</dbReference>
<dbReference type="InterPro" id="IPR016050">
    <property type="entry name" value="Proteasome_bsu_CS"/>
</dbReference>
<evidence type="ECO:0000256" key="1">
    <source>
        <dbReference type="ARBA" id="ARBA00004123"/>
    </source>
</evidence>
<organism evidence="6 7">
    <name type="scientific">Rotaria socialis</name>
    <dbReference type="NCBI Taxonomy" id="392032"/>
    <lineage>
        <taxon>Eukaryota</taxon>
        <taxon>Metazoa</taxon>
        <taxon>Spiralia</taxon>
        <taxon>Gnathifera</taxon>
        <taxon>Rotifera</taxon>
        <taxon>Eurotatoria</taxon>
        <taxon>Bdelloidea</taxon>
        <taxon>Philodinida</taxon>
        <taxon>Philodinidae</taxon>
        <taxon>Rotaria</taxon>
    </lineage>
</organism>
<dbReference type="AlphaFoldDB" id="A0A821HTK1"/>
<reference evidence="6" key="1">
    <citation type="submission" date="2021-02" db="EMBL/GenBank/DDBJ databases">
        <authorList>
            <person name="Nowell W R."/>
        </authorList>
    </citation>
    <scope>NUCLEOTIDE SEQUENCE</scope>
</reference>
<protein>
    <submittedName>
        <fullName evidence="6">Uncharacterized protein</fullName>
    </submittedName>
</protein>
<dbReference type="EMBL" id="CAJOBP010033655">
    <property type="protein sequence ID" value="CAF4689907.1"/>
    <property type="molecule type" value="Genomic_DNA"/>
</dbReference>
<dbReference type="GO" id="GO:0005839">
    <property type="term" value="C:proteasome core complex"/>
    <property type="evidence" value="ECO:0007669"/>
    <property type="project" value="InterPro"/>
</dbReference>
<dbReference type="GO" id="GO:0008233">
    <property type="term" value="F:peptidase activity"/>
    <property type="evidence" value="ECO:0007669"/>
    <property type="project" value="UniProtKB-KW"/>
</dbReference>
<dbReference type="PANTHER" id="PTHR32194:SF0">
    <property type="entry name" value="ATP-DEPENDENT PROTEASE SUBUNIT HSLV"/>
    <property type="match status" value="1"/>
</dbReference>
<dbReference type="Gene3D" id="3.60.20.10">
    <property type="entry name" value="Glutamine Phosphoribosylpyrophosphate, subunit 1, domain 1"/>
    <property type="match status" value="1"/>
</dbReference>
<dbReference type="GO" id="GO:0005737">
    <property type="term" value="C:cytoplasm"/>
    <property type="evidence" value="ECO:0007669"/>
    <property type="project" value="TreeGrafter"/>
</dbReference>
<dbReference type="SUPFAM" id="SSF56235">
    <property type="entry name" value="N-terminal nucleophile aminohydrolases (Ntn hydrolases)"/>
    <property type="match status" value="1"/>
</dbReference>
<name>A0A821HTK1_9BILA</name>
<evidence type="ECO:0000256" key="4">
    <source>
        <dbReference type="ARBA" id="ARBA00022801"/>
    </source>
</evidence>
<accession>A0A821HTK1</accession>
<keyword evidence="3" id="KW-0645">Protease</keyword>
<sequence length="109" mass="11938">MDVLNPKTYDAEEDMLSERTNYSAMDKLILPMEFQQAPVSTGTTIVAVEFDGGVVIGADTRTSAGSFVMNRFTDKLTQLTDRIYCLRSGGAADTQAIAEIVTYQLDFLA</sequence>
<keyword evidence="5" id="KW-0647">Proteasome</keyword>
<evidence type="ECO:0000256" key="3">
    <source>
        <dbReference type="ARBA" id="ARBA00022670"/>
    </source>
</evidence>
<evidence type="ECO:0000313" key="7">
    <source>
        <dbReference type="Proteomes" id="UP000663873"/>
    </source>
</evidence>
<dbReference type="PANTHER" id="PTHR32194">
    <property type="entry name" value="METALLOPROTEASE TLDD"/>
    <property type="match status" value="1"/>
</dbReference>
<evidence type="ECO:0000256" key="5">
    <source>
        <dbReference type="ARBA" id="ARBA00022942"/>
    </source>
</evidence>
<comment type="caution">
    <text evidence="6">The sequence shown here is derived from an EMBL/GenBank/DDBJ whole genome shotgun (WGS) entry which is preliminary data.</text>
</comment>
<dbReference type="GO" id="GO:0051603">
    <property type="term" value="P:proteolysis involved in protein catabolic process"/>
    <property type="evidence" value="ECO:0007669"/>
    <property type="project" value="InterPro"/>
</dbReference>
<proteinExistence type="predicted"/>
<dbReference type="InterPro" id="IPR029055">
    <property type="entry name" value="Ntn_hydrolases_N"/>
</dbReference>
<keyword evidence="2" id="KW-0963">Cytoplasm</keyword>
<dbReference type="PROSITE" id="PS00854">
    <property type="entry name" value="PROTEASOME_BETA_1"/>
    <property type="match status" value="1"/>
</dbReference>
<dbReference type="Pfam" id="PF00227">
    <property type="entry name" value="Proteasome"/>
    <property type="match status" value="1"/>
</dbReference>
<keyword evidence="4" id="KW-0378">Hydrolase</keyword>
<dbReference type="InterPro" id="IPR001353">
    <property type="entry name" value="Proteasome_sua/b"/>
</dbReference>